<dbReference type="Gramene" id="TuG1812G0300005800.01.T01">
    <property type="protein sequence ID" value="TuG1812G0300005800.01.T01.cds359037"/>
    <property type="gene ID" value="TuG1812G0300005800.01"/>
</dbReference>
<dbReference type="EnsemblPlants" id="TuG1812U0000039000.01.T01">
    <property type="protein sequence ID" value="TuG1812U0000039000.01.T01.s_cds808"/>
    <property type="gene ID" value="TuG1812U0000039000.01"/>
</dbReference>
<dbReference type="AlphaFoldDB" id="A0A8R7RCN0"/>
<dbReference type="EnsemblPlants" id="TuG1812G0300005800.01.T01">
    <property type="protein sequence ID" value="TuG1812G0300005800.01.T01.cds359037"/>
    <property type="gene ID" value="TuG1812G0300005800.01"/>
</dbReference>
<feature type="region of interest" description="Disordered" evidence="1">
    <location>
        <begin position="93"/>
        <end position="112"/>
    </location>
</feature>
<reference evidence="2" key="3">
    <citation type="submission" date="2022-06" db="UniProtKB">
        <authorList>
            <consortium name="EnsemblPlants"/>
        </authorList>
    </citation>
    <scope>IDENTIFICATION</scope>
</reference>
<reference evidence="3" key="1">
    <citation type="journal article" date="2013" name="Nature">
        <title>Draft genome of the wheat A-genome progenitor Triticum urartu.</title>
        <authorList>
            <person name="Ling H.Q."/>
            <person name="Zhao S."/>
            <person name="Liu D."/>
            <person name="Wang J."/>
            <person name="Sun H."/>
            <person name="Zhang C."/>
            <person name="Fan H."/>
            <person name="Li D."/>
            <person name="Dong L."/>
            <person name="Tao Y."/>
            <person name="Gao C."/>
            <person name="Wu H."/>
            <person name="Li Y."/>
            <person name="Cui Y."/>
            <person name="Guo X."/>
            <person name="Zheng S."/>
            <person name="Wang B."/>
            <person name="Yu K."/>
            <person name="Liang Q."/>
            <person name="Yang W."/>
            <person name="Lou X."/>
            <person name="Chen J."/>
            <person name="Feng M."/>
            <person name="Jian J."/>
            <person name="Zhang X."/>
            <person name="Luo G."/>
            <person name="Jiang Y."/>
            <person name="Liu J."/>
            <person name="Wang Z."/>
            <person name="Sha Y."/>
            <person name="Zhang B."/>
            <person name="Wu H."/>
            <person name="Tang D."/>
            <person name="Shen Q."/>
            <person name="Xue P."/>
            <person name="Zou S."/>
            <person name="Wang X."/>
            <person name="Liu X."/>
            <person name="Wang F."/>
            <person name="Yang Y."/>
            <person name="An X."/>
            <person name="Dong Z."/>
            <person name="Zhang K."/>
            <person name="Zhang X."/>
            <person name="Luo M.C."/>
            <person name="Dvorak J."/>
            <person name="Tong Y."/>
            <person name="Wang J."/>
            <person name="Yang H."/>
            <person name="Li Z."/>
            <person name="Wang D."/>
            <person name="Zhang A."/>
            <person name="Wang J."/>
        </authorList>
    </citation>
    <scope>NUCLEOTIDE SEQUENCE</scope>
    <source>
        <strain evidence="3">cv. G1812</strain>
    </source>
</reference>
<dbReference type="EnsemblPlants" id="TuG1812U0000039300.01.T01">
    <property type="protein sequence ID" value="TuG1812U0000039300.01.T01.s_cds811"/>
    <property type="gene ID" value="TuG1812U0000039300.01"/>
</dbReference>
<organism evidence="2 3">
    <name type="scientific">Triticum urartu</name>
    <name type="common">Red wild einkorn</name>
    <name type="synonym">Crithodium urartu</name>
    <dbReference type="NCBI Taxonomy" id="4572"/>
    <lineage>
        <taxon>Eukaryota</taxon>
        <taxon>Viridiplantae</taxon>
        <taxon>Streptophyta</taxon>
        <taxon>Embryophyta</taxon>
        <taxon>Tracheophyta</taxon>
        <taxon>Spermatophyta</taxon>
        <taxon>Magnoliopsida</taxon>
        <taxon>Liliopsida</taxon>
        <taxon>Poales</taxon>
        <taxon>Poaceae</taxon>
        <taxon>BOP clade</taxon>
        <taxon>Pooideae</taxon>
        <taxon>Triticodae</taxon>
        <taxon>Triticeae</taxon>
        <taxon>Triticinae</taxon>
        <taxon>Triticum</taxon>
    </lineage>
</organism>
<protein>
    <submittedName>
        <fullName evidence="2">Uncharacterized protein</fullName>
    </submittedName>
</protein>
<proteinExistence type="predicted"/>
<dbReference type="Proteomes" id="UP000015106">
    <property type="component" value="Chromosome 3"/>
</dbReference>
<accession>A0A8R7RCN0</accession>
<keyword evidence="3" id="KW-1185">Reference proteome</keyword>
<evidence type="ECO:0000313" key="3">
    <source>
        <dbReference type="Proteomes" id="UP000015106"/>
    </source>
</evidence>
<reference evidence="2" key="2">
    <citation type="submission" date="2018-03" db="EMBL/GenBank/DDBJ databases">
        <title>The Triticum urartu genome reveals the dynamic nature of wheat genome evolution.</title>
        <authorList>
            <person name="Ling H."/>
            <person name="Ma B."/>
            <person name="Shi X."/>
            <person name="Liu H."/>
            <person name="Dong L."/>
            <person name="Sun H."/>
            <person name="Cao Y."/>
            <person name="Gao Q."/>
            <person name="Zheng S."/>
            <person name="Li Y."/>
            <person name="Yu Y."/>
            <person name="Du H."/>
            <person name="Qi M."/>
            <person name="Li Y."/>
            <person name="Yu H."/>
            <person name="Cui Y."/>
            <person name="Wang N."/>
            <person name="Chen C."/>
            <person name="Wu H."/>
            <person name="Zhao Y."/>
            <person name="Zhang J."/>
            <person name="Li Y."/>
            <person name="Zhou W."/>
            <person name="Zhang B."/>
            <person name="Hu W."/>
            <person name="Eijk M."/>
            <person name="Tang J."/>
            <person name="Witsenboer H."/>
            <person name="Zhao S."/>
            <person name="Li Z."/>
            <person name="Zhang A."/>
            <person name="Wang D."/>
            <person name="Liang C."/>
        </authorList>
    </citation>
    <scope>NUCLEOTIDE SEQUENCE [LARGE SCALE GENOMIC DNA]</scope>
    <source>
        <strain evidence="2">cv. G1812</strain>
    </source>
</reference>
<evidence type="ECO:0000313" key="2">
    <source>
        <dbReference type="EnsemblPlants" id="TuG1812U0000039000.01.T01.s_cds808"/>
    </source>
</evidence>
<sequence>MIDLAAAAGAAAAGAALALGAAAAAVLGRHLHAAGAPARTPPLPRSTYSHIVTIECMIYEEGEGTYALWVAVAETRRVAPAASASGYMLQPPQPLPHLQAVPQPQFPPQQDILGSVGASEMERL</sequence>
<dbReference type="Gramene" id="TuG1812U0000039000.01.T01">
    <property type="protein sequence ID" value="TuG1812U0000039000.01.T01.s_cds808"/>
    <property type="gene ID" value="TuG1812U0000039000.01"/>
</dbReference>
<evidence type="ECO:0000256" key="1">
    <source>
        <dbReference type="SAM" id="MobiDB-lite"/>
    </source>
</evidence>
<dbReference type="Gramene" id="TuG1812U0000039300.01.T01">
    <property type="protein sequence ID" value="TuG1812U0000039300.01.T01.s_cds811"/>
    <property type="gene ID" value="TuG1812U0000039300.01"/>
</dbReference>
<name>A0A8R7RCN0_TRIUA</name>